<dbReference type="Proteomes" id="UP001165498">
    <property type="component" value="Unassembled WGS sequence"/>
</dbReference>
<dbReference type="InterPro" id="IPR000015">
    <property type="entry name" value="Fimb_usher"/>
</dbReference>
<gene>
    <name evidence="1" type="ORF">NM961_03500</name>
</gene>
<dbReference type="InterPro" id="IPR042186">
    <property type="entry name" value="FimD_plug_dom"/>
</dbReference>
<name>A0ABT1QP35_9GAMM</name>
<evidence type="ECO:0000313" key="2">
    <source>
        <dbReference type="Proteomes" id="UP001165498"/>
    </source>
</evidence>
<reference evidence="1" key="1">
    <citation type="submission" date="2022-07" db="EMBL/GenBank/DDBJ databases">
        <title>Tahibacter sp., a new gammaproteobacterium isolated from the silt sample collected at pig farm.</title>
        <authorList>
            <person name="Chen H."/>
        </authorList>
    </citation>
    <scope>NUCLEOTIDE SEQUENCE</scope>
    <source>
        <strain evidence="1">P2K</strain>
    </source>
</reference>
<keyword evidence="2" id="KW-1185">Reference proteome</keyword>
<comment type="caution">
    <text evidence="1">The sequence shown here is derived from an EMBL/GenBank/DDBJ whole genome shotgun (WGS) entry which is preliminary data.</text>
</comment>
<evidence type="ECO:0000313" key="1">
    <source>
        <dbReference type="EMBL" id="MCQ4163772.1"/>
    </source>
</evidence>
<dbReference type="Pfam" id="PF00577">
    <property type="entry name" value="Usher"/>
    <property type="match status" value="1"/>
</dbReference>
<organism evidence="1 2">
    <name type="scientific">Tahibacter harae</name>
    <dbReference type="NCBI Taxonomy" id="2963937"/>
    <lineage>
        <taxon>Bacteria</taxon>
        <taxon>Pseudomonadati</taxon>
        <taxon>Pseudomonadota</taxon>
        <taxon>Gammaproteobacteria</taxon>
        <taxon>Lysobacterales</taxon>
        <taxon>Rhodanobacteraceae</taxon>
        <taxon>Tahibacter</taxon>
    </lineage>
</organism>
<dbReference type="EMBL" id="JANFQO010000003">
    <property type="protein sequence ID" value="MCQ4163772.1"/>
    <property type="molecule type" value="Genomic_DNA"/>
</dbReference>
<dbReference type="Gene3D" id="2.60.40.2610">
    <property type="entry name" value="Outer membrane usher protein FimD, plug domain"/>
    <property type="match status" value="1"/>
</dbReference>
<sequence>MLLEFGLVARAAAGADAGERLVYDVLLQGEATGKVEEFRHSGGALYAPRRLLQELGLAAPATAGEWVRLDSIDGLSASVDEAHQQLSLRLAAALRPLTMLHAAPDELPPPQRLAPGASLDYAINLLRGDGGDTDLAARLAPRLFGPYGSFSHDALYNSAEARRWRRIGTWWQSDFPQRPAQLRIGDALTQGPAWSRALYFGGVHWGSDYSLRPDLITYPLPAFAGQAAAPSTVDVIVNGLRTQHSETPDGPFAIPRLPVFTGGGEALVVVADALGREQVHRLPFFVSTRLLRAGLADYALDAGKLRRGYSDDYGDGFAAFAGRYGVSDELTVEAQLQAAAGLRIAGAGLVRRVGQLGSVQLAAGRSDGGGCKGTQWNFSTEWQRGLISLRSSHQWNDADYCDLAVRQGQPLPQRQAQLQLGLDSRIGQFNLSRIERDDAEGELHLDALSWSRRLHRQAWLSLGLQRVRESGRPDDDAILFSLLVPLGDGATAFALNGNAGGARERGYASLQRPPPAGPGFGYYLETALQRSEQRAGLHWRRSWADLSVEAEHTAGSNARRARIEGALAWMGGAVYASRQLGEAFAVVDAGPAVDVSIYRENQWLGRSDGRGRLLVPQLRAFETNRIALEPRELPPDVQPAQDRLLLRPYRGGGVLASFGVRRDTAQDWVLQLPDGRPAPPGSLLLIDGEARQSVGYGGLVHVEAATASARWELRGTFGQCRLVPVASTTWRCAELP</sequence>
<protein>
    <submittedName>
        <fullName evidence="1">Fimbria/pilus outer membrane usher protein</fullName>
    </submittedName>
</protein>
<accession>A0ABT1QP35</accession>
<proteinExistence type="predicted"/>
<dbReference type="PANTHER" id="PTHR30451:SF5">
    <property type="entry name" value="SLR0019 PROTEIN"/>
    <property type="match status" value="1"/>
</dbReference>
<dbReference type="PANTHER" id="PTHR30451">
    <property type="entry name" value="OUTER MEMBRANE USHER PROTEIN"/>
    <property type="match status" value="1"/>
</dbReference>
<dbReference type="Gene3D" id="2.60.40.3110">
    <property type="match status" value="1"/>
</dbReference>
<dbReference type="RefSeq" id="WP_255911341.1">
    <property type="nucleotide sequence ID" value="NZ_JANFQO010000003.1"/>
</dbReference>